<dbReference type="InterPro" id="IPR000467">
    <property type="entry name" value="G_patch_dom"/>
</dbReference>
<feature type="region of interest" description="Disordered" evidence="1">
    <location>
        <begin position="559"/>
        <end position="817"/>
    </location>
</feature>
<keyword evidence="4" id="KW-1185">Reference proteome</keyword>
<dbReference type="OrthoDB" id="20507at2759"/>
<sequence length="817" mass="92793">MSSQKAQVDDGEEDSSNETFVVYGTELPYSLDSSEQDKGKFQPIWKQEARDEQGVRRFHGAFKGGWSAGWTPSSFVSSRNNRSERKTFEPKDFMDEEDLEELEQNKRLVTTEEFDSFGSTERELEKKHSMMEGRSVLGTFPDKLIDDLVLPSKEPVGMRLLKVMGWREGQGIGPRIDYHTSLMEDDDMIVMGGKKNTVPKEKKLSTLEKKLGHGGSLPLNGFVLAKLPVTLDKWFSPPVLPQDFTPYHRFDSSDDAKNTDGVSPLVQKAISKKQTTLAVIAEQRGALLGEVPLNAPSRSVFDYVSRSDKERLGNLIGCAIDTTGEKPAEKNFKVNIPKVEKEVALQALKGYIPFEDNKKKQIRYKQFLEAQAEITSIELLKQPEELTSEEYIKELNEFTQAARIFRPISKMMASRFTSSKSSSDEFKQPISESSAETAARMNMFGALTRTRTTFYPTRLLCKRFNVANPHPDHKDDSYTEKTQKGQKEALSKETMDDILLNQDSQSLKKFGSSTDSTNDNENSDTKKFSQAEFETSSQLYDVKEVDVQHKRPAMELFESIFGTSDSEGDNDKAPKHKEPPNMIIGDSNPPNAEKSTSSIQLTTKDDESSTTPFRPMFKKRADRTNDSVSNPHTESINSKSYSKIKGKDQPVKGSLSFEDSFIGPTMDITASSKRDSHTSESSSDESDLNLQNESKRSHSHKHSKKRKTEKKKKHSRDAHSSSKKKSKKRTHKNDSDHDEKHRKTKKKKRENEESSERRKKHSNDDMSLDQEVKLPNRRNLIQTSTQSITNRSHENRQGESSDITSRKRNRPRAMDLW</sequence>
<feature type="region of interest" description="Disordered" evidence="1">
    <location>
        <begin position="469"/>
        <end position="491"/>
    </location>
</feature>
<dbReference type="InterPro" id="IPR011666">
    <property type="entry name" value="DUF1604"/>
</dbReference>
<dbReference type="PROSITE" id="PS50174">
    <property type="entry name" value="G_PATCH"/>
    <property type="match status" value="1"/>
</dbReference>
<feature type="compositionally biased region" description="Basic and acidic residues" evidence="1">
    <location>
        <begin position="569"/>
        <end position="579"/>
    </location>
</feature>
<feature type="region of interest" description="Disordered" evidence="1">
    <location>
        <begin position="503"/>
        <end position="532"/>
    </location>
</feature>
<dbReference type="Pfam" id="PF01585">
    <property type="entry name" value="G-patch"/>
    <property type="match status" value="1"/>
</dbReference>
<feature type="compositionally biased region" description="Basic and acidic residues" evidence="1">
    <location>
        <begin position="732"/>
        <end position="741"/>
    </location>
</feature>
<feature type="region of interest" description="Disordered" evidence="1">
    <location>
        <begin position="1"/>
        <end position="20"/>
    </location>
</feature>
<dbReference type="GO" id="GO:0006397">
    <property type="term" value="P:mRNA processing"/>
    <property type="evidence" value="ECO:0007669"/>
    <property type="project" value="InterPro"/>
</dbReference>
<dbReference type="Pfam" id="PF26093">
    <property type="entry name" value="HTH_TGH"/>
    <property type="match status" value="1"/>
</dbReference>
<feature type="compositionally biased region" description="Polar residues" evidence="1">
    <location>
        <begin position="588"/>
        <end position="602"/>
    </location>
</feature>
<gene>
    <name evidence="3" type="ORF">AMORRO_LOCUS419</name>
</gene>
<dbReference type="AlphaFoldDB" id="A0A9N8V984"/>
<dbReference type="PANTHER" id="PTHR13384:SF19">
    <property type="entry name" value="G PATCH DOMAIN-CONTAINING PROTEIN 1"/>
    <property type="match status" value="1"/>
</dbReference>
<reference evidence="3" key="1">
    <citation type="submission" date="2021-06" db="EMBL/GenBank/DDBJ databases">
        <authorList>
            <person name="Kallberg Y."/>
            <person name="Tangrot J."/>
            <person name="Rosling A."/>
        </authorList>
    </citation>
    <scope>NUCLEOTIDE SEQUENCE</scope>
    <source>
        <strain evidence="3">CL551</strain>
    </source>
</reference>
<proteinExistence type="predicted"/>
<feature type="compositionally biased region" description="Polar residues" evidence="1">
    <location>
        <begin position="779"/>
        <end position="790"/>
    </location>
</feature>
<accession>A0A9N8V984</accession>
<evidence type="ECO:0000256" key="1">
    <source>
        <dbReference type="SAM" id="MobiDB-lite"/>
    </source>
</evidence>
<evidence type="ECO:0000313" key="3">
    <source>
        <dbReference type="EMBL" id="CAG8442889.1"/>
    </source>
</evidence>
<dbReference type="PANTHER" id="PTHR13384">
    <property type="entry name" value="G PATCH DOMAIN-CONTAINING PROTEIN 1"/>
    <property type="match status" value="1"/>
</dbReference>
<evidence type="ECO:0000259" key="2">
    <source>
        <dbReference type="PROSITE" id="PS50174"/>
    </source>
</evidence>
<dbReference type="GO" id="GO:0003723">
    <property type="term" value="F:RNA binding"/>
    <property type="evidence" value="ECO:0007669"/>
    <property type="project" value="TreeGrafter"/>
</dbReference>
<name>A0A9N8V984_9GLOM</name>
<feature type="compositionally biased region" description="Basic and acidic residues" evidence="1">
    <location>
        <begin position="470"/>
        <end position="491"/>
    </location>
</feature>
<evidence type="ECO:0000313" key="4">
    <source>
        <dbReference type="Proteomes" id="UP000789342"/>
    </source>
</evidence>
<organism evidence="3 4">
    <name type="scientific">Acaulospora morrowiae</name>
    <dbReference type="NCBI Taxonomy" id="94023"/>
    <lineage>
        <taxon>Eukaryota</taxon>
        <taxon>Fungi</taxon>
        <taxon>Fungi incertae sedis</taxon>
        <taxon>Mucoromycota</taxon>
        <taxon>Glomeromycotina</taxon>
        <taxon>Glomeromycetes</taxon>
        <taxon>Diversisporales</taxon>
        <taxon>Acaulosporaceae</taxon>
        <taxon>Acaulospora</taxon>
    </lineage>
</organism>
<feature type="compositionally biased region" description="Basic residues" evidence="1">
    <location>
        <begin position="697"/>
        <end position="731"/>
    </location>
</feature>
<protein>
    <submittedName>
        <fullName evidence="3">18869_t:CDS:1</fullName>
    </submittedName>
</protein>
<dbReference type="Proteomes" id="UP000789342">
    <property type="component" value="Unassembled WGS sequence"/>
</dbReference>
<dbReference type="EMBL" id="CAJVPV010000105">
    <property type="protein sequence ID" value="CAG8442889.1"/>
    <property type="molecule type" value="Genomic_DNA"/>
</dbReference>
<feature type="domain" description="G-patch" evidence="2">
    <location>
        <begin position="153"/>
        <end position="218"/>
    </location>
</feature>
<dbReference type="Pfam" id="PF07713">
    <property type="entry name" value="DUF1604"/>
    <property type="match status" value="1"/>
</dbReference>
<comment type="caution">
    <text evidence="3">The sequence shown here is derived from an EMBL/GenBank/DDBJ whole genome shotgun (WGS) entry which is preliminary data.</text>
</comment>
<dbReference type="GO" id="GO:0005634">
    <property type="term" value="C:nucleus"/>
    <property type="evidence" value="ECO:0007669"/>
    <property type="project" value="TreeGrafter"/>
</dbReference>
<feature type="compositionally biased region" description="Polar residues" evidence="1">
    <location>
        <begin position="626"/>
        <end position="641"/>
    </location>
</feature>